<reference evidence="8 9" key="1">
    <citation type="journal article" date="2016" name="Int. J. Syst. Evol. Microbiol.">
        <title>Peptococcus simiae sp. nov., isolated from rhesus macaque faeces and emended description of the genus Peptococcus.</title>
        <authorList>
            <person name="Shkoporov A.N."/>
            <person name="Efimov B.A."/>
            <person name="Kondova I."/>
            <person name="Ouwerling B."/>
            <person name="Chaplin A.V."/>
            <person name="Shcherbakova V.A."/>
            <person name="Langermans J.A.M."/>
        </authorList>
    </citation>
    <scope>NUCLEOTIDE SEQUENCE [LARGE SCALE GENOMIC DNA]</scope>
    <source>
        <strain evidence="8 9">M108</strain>
    </source>
</reference>
<name>A0ABW9GX45_9FIRM</name>
<keyword evidence="8" id="KW-0378">Hydrolase</keyword>
<comment type="similarity">
    <text evidence="6">Belongs to the RuvA family.</text>
</comment>
<dbReference type="Gene3D" id="2.40.50.140">
    <property type="entry name" value="Nucleic acid-binding proteins"/>
    <property type="match status" value="1"/>
</dbReference>
<accession>A0ABW9GX45</accession>
<sequence length="199" mass="21583">MIGYLTGKVFALNAKSLILMVGGVGYELQFGCDPRVRFQVGEDLSVYTYTNVREDAIELYAFETGRDRDVFHQLRSVTGIGAKSAVTMVAAAGADEIIRAVLAKDEKALLKLPGCGKKTAGRILLELEQAFDPADLPEEWAPDQVVAPSSALDVVTDALLGLGYQMVEIEAVRPLLSKEEENESALLKEALTLLGKHRS</sequence>
<evidence type="ECO:0000256" key="5">
    <source>
        <dbReference type="ARBA" id="ARBA00023204"/>
    </source>
</evidence>
<evidence type="ECO:0000256" key="3">
    <source>
        <dbReference type="ARBA" id="ARBA00023125"/>
    </source>
</evidence>
<dbReference type="InterPro" id="IPR012340">
    <property type="entry name" value="NA-bd_OB-fold"/>
</dbReference>
<dbReference type="NCBIfam" id="TIGR00084">
    <property type="entry name" value="ruvA"/>
    <property type="match status" value="1"/>
</dbReference>
<dbReference type="Gene3D" id="1.10.150.20">
    <property type="entry name" value="5' to 3' exonuclease, C-terminal subdomain"/>
    <property type="match status" value="1"/>
</dbReference>
<dbReference type="EMBL" id="JBJUVG010000002">
    <property type="protein sequence ID" value="MFM9413090.1"/>
    <property type="molecule type" value="Genomic_DNA"/>
</dbReference>
<keyword evidence="9" id="KW-1185">Reference proteome</keyword>
<evidence type="ECO:0000256" key="1">
    <source>
        <dbReference type="ARBA" id="ARBA00022490"/>
    </source>
</evidence>
<evidence type="ECO:0000256" key="2">
    <source>
        <dbReference type="ARBA" id="ARBA00022763"/>
    </source>
</evidence>
<evidence type="ECO:0000256" key="6">
    <source>
        <dbReference type="HAMAP-Rule" id="MF_00031"/>
    </source>
</evidence>
<dbReference type="Pfam" id="PF14520">
    <property type="entry name" value="HHH_5"/>
    <property type="match status" value="1"/>
</dbReference>
<dbReference type="SUPFAM" id="SSF50249">
    <property type="entry name" value="Nucleic acid-binding proteins"/>
    <property type="match status" value="1"/>
</dbReference>
<dbReference type="RefSeq" id="WP_408976709.1">
    <property type="nucleotide sequence ID" value="NZ_JBJUVG010000002.1"/>
</dbReference>
<comment type="subunit">
    <text evidence="6">Homotetramer. Forms an RuvA(8)-RuvB(12)-Holliday junction (HJ) complex. HJ DNA is sandwiched between 2 RuvA tetramers; dsDNA enters through RuvA and exits via RuvB. An RuvB hexamer assembles on each DNA strand where it exits the tetramer. Each RuvB hexamer is contacted by two RuvA subunits (via domain III) on 2 adjacent RuvB subunits; this complex drives branch migration. In the full resolvosome a probable DNA-RuvA(4)-RuvB(12)-RuvC(2) complex forms which resolves the HJ.</text>
</comment>
<comment type="subcellular location">
    <subcellularLocation>
        <location evidence="6">Cytoplasm</location>
    </subcellularLocation>
</comment>
<dbReference type="InterPro" id="IPR013849">
    <property type="entry name" value="DNA_helicase_Holl-junc_RuvA_I"/>
</dbReference>
<evidence type="ECO:0000313" key="8">
    <source>
        <dbReference type="EMBL" id="MFM9413090.1"/>
    </source>
</evidence>
<dbReference type="InterPro" id="IPR010994">
    <property type="entry name" value="RuvA_2-like"/>
</dbReference>
<dbReference type="GO" id="GO:0003678">
    <property type="term" value="F:DNA helicase activity"/>
    <property type="evidence" value="ECO:0007669"/>
    <property type="project" value="UniProtKB-EC"/>
</dbReference>
<keyword evidence="5 6" id="KW-0234">DNA repair</keyword>
<keyword evidence="1 6" id="KW-0963">Cytoplasm</keyword>
<dbReference type="Pfam" id="PF01330">
    <property type="entry name" value="RuvA_N"/>
    <property type="match status" value="1"/>
</dbReference>
<comment type="domain">
    <text evidence="6">Has three domains with a flexible linker between the domains II and III and assumes an 'L' shape. Domain III is highly mobile and contacts RuvB.</text>
</comment>
<comment type="caution">
    <text evidence="6">Lacks conserved residue(s) required for the propagation of feature annotation.</text>
</comment>
<dbReference type="SUPFAM" id="SSF47781">
    <property type="entry name" value="RuvA domain 2-like"/>
    <property type="match status" value="1"/>
</dbReference>
<organism evidence="8 9">
    <name type="scientific">Peptococcus simiae</name>
    <dbReference type="NCBI Taxonomy" id="1643805"/>
    <lineage>
        <taxon>Bacteria</taxon>
        <taxon>Bacillati</taxon>
        <taxon>Bacillota</taxon>
        <taxon>Clostridia</taxon>
        <taxon>Eubacteriales</taxon>
        <taxon>Peptococcaceae</taxon>
        <taxon>Peptococcus</taxon>
    </lineage>
</organism>
<dbReference type="GO" id="GO:0016787">
    <property type="term" value="F:hydrolase activity"/>
    <property type="evidence" value="ECO:0007669"/>
    <property type="project" value="UniProtKB-KW"/>
</dbReference>
<dbReference type="Proteomes" id="UP001631949">
    <property type="component" value="Unassembled WGS sequence"/>
</dbReference>
<evidence type="ECO:0000259" key="7">
    <source>
        <dbReference type="Pfam" id="PF01330"/>
    </source>
</evidence>
<feature type="region of interest" description="Domain III" evidence="6">
    <location>
        <begin position="149"/>
        <end position="199"/>
    </location>
</feature>
<keyword evidence="2 6" id="KW-0227">DNA damage</keyword>
<dbReference type="InterPro" id="IPR000085">
    <property type="entry name" value="RuvA"/>
</dbReference>
<keyword evidence="3 6" id="KW-0238">DNA-binding</keyword>
<feature type="domain" description="DNA helicase Holliday junction RuvA type" evidence="7">
    <location>
        <begin position="1"/>
        <end position="60"/>
    </location>
</feature>
<dbReference type="HAMAP" id="MF_00031">
    <property type="entry name" value="DNA_HJ_migration_RuvA"/>
    <property type="match status" value="1"/>
</dbReference>
<comment type="caution">
    <text evidence="8">The sequence shown here is derived from an EMBL/GenBank/DDBJ whole genome shotgun (WGS) entry which is preliminary data.</text>
</comment>
<gene>
    <name evidence="6 8" type="primary">ruvA</name>
    <name evidence="8" type="ORF">ACKQTC_01735</name>
</gene>
<keyword evidence="4 6" id="KW-0233">DNA recombination</keyword>
<evidence type="ECO:0000256" key="4">
    <source>
        <dbReference type="ARBA" id="ARBA00023172"/>
    </source>
</evidence>
<proteinExistence type="inferred from homology"/>
<comment type="function">
    <text evidence="6">The RuvA-RuvB-RuvC complex processes Holliday junction (HJ) DNA during genetic recombination and DNA repair, while the RuvA-RuvB complex plays an important role in the rescue of blocked DNA replication forks via replication fork reversal (RFR). RuvA specifically binds to HJ cruciform DNA, conferring on it an open structure. The RuvB hexamer acts as an ATP-dependent pump, pulling dsDNA into and through the RuvAB complex. HJ branch migration allows RuvC to scan DNA until it finds its consensus sequence, where it cleaves and resolves the cruciform DNA.</text>
</comment>
<evidence type="ECO:0000313" key="9">
    <source>
        <dbReference type="Proteomes" id="UP001631949"/>
    </source>
</evidence>
<protein>
    <recommendedName>
        <fullName evidence="6">Holliday junction branch migration complex subunit RuvA</fullName>
    </recommendedName>
</protein>